<dbReference type="InterPro" id="IPR018247">
    <property type="entry name" value="EF_Hand_1_Ca_BS"/>
</dbReference>
<dbReference type="CDD" id="cd00051">
    <property type="entry name" value="EFh"/>
    <property type="match status" value="1"/>
</dbReference>
<feature type="region of interest" description="Disordered" evidence="6">
    <location>
        <begin position="1"/>
        <end position="22"/>
    </location>
</feature>
<gene>
    <name evidence="8" type="ORF">HPHI1048_LOCUS15305</name>
</gene>
<keyword evidence="4" id="KW-0677">Repeat</keyword>
<comment type="similarity">
    <text evidence="2">Belongs to the calflagin family.</text>
</comment>
<sequence>MSSLSEIAARLPTSKSDDEKTTRNALFKQFDPNGNGYLSLAEVDKGLRETYGLDALYNCKPAIMRAFQASKGLKKGKGGREDDYVSRVEFRMLLVYLKQYFELFQIFSSMDQGQDRRVDVDEFKAATPKLIAWGMDIKDPVKTFSEIDANGGGQILFDEFCDWAIRKNLLAHVHDSDE</sequence>
<dbReference type="AlphaFoldDB" id="A0A7S0ERK8"/>
<dbReference type="EMBL" id="HBEO01022626">
    <property type="protein sequence ID" value="CAD8492928.1"/>
    <property type="molecule type" value="Transcribed_RNA"/>
</dbReference>
<dbReference type="InterPro" id="IPR011992">
    <property type="entry name" value="EF-hand-dom_pair"/>
</dbReference>
<dbReference type="InterPro" id="IPR054322">
    <property type="entry name" value="FCABP_EF-hand"/>
</dbReference>
<dbReference type="SUPFAM" id="SSF47473">
    <property type="entry name" value="EF-hand"/>
    <property type="match status" value="1"/>
</dbReference>
<evidence type="ECO:0000259" key="7">
    <source>
        <dbReference type="PROSITE" id="PS50222"/>
    </source>
</evidence>
<reference evidence="8" key="1">
    <citation type="submission" date="2021-01" db="EMBL/GenBank/DDBJ databases">
        <authorList>
            <person name="Corre E."/>
            <person name="Pelletier E."/>
            <person name="Niang G."/>
            <person name="Scheremetjew M."/>
            <person name="Finn R."/>
            <person name="Kale V."/>
            <person name="Holt S."/>
            <person name="Cochrane G."/>
            <person name="Meng A."/>
            <person name="Brown T."/>
            <person name="Cohen L."/>
        </authorList>
    </citation>
    <scope>NUCLEOTIDE SEQUENCE</scope>
    <source>
        <strain evidence="8">CCMP325</strain>
    </source>
</reference>
<keyword evidence="5" id="KW-0106">Calcium</keyword>
<evidence type="ECO:0000313" key="8">
    <source>
        <dbReference type="EMBL" id="CAD8492928.1"/>
    </source>
</evidence>
<dbReference type="Pfam" id="PF22592">
    <property type="entry name" value="FCaBP_EF-hand"/>
    <property type="match status" value="1"/>
</dbReference>
<dbReference type="GO" id="GO:0005509">
    <property type="term" value="F:calcium ion binding"/>
    <property type="evidence" value="ECO:0007669"/>
    <property type="project" value="InterPro"/>
</dbReference>
<feature type="domain" description="EF-hand" evidence="7">
    <location>
        <begin position="18"/>
        <end position="53"/>
    </location>
</feature>
<evidence type="ECO:0000256" key="2">
    <source>
        <dbReference type="ARBA" id="ARBA00005727"/>
    </source>
</evidence>
<evidence type="ECO:0000256" key="4">
    <source>
        <dbReference type="ARBA" id="ARBA00022737"/>
    </source>
</evidence>
<dbReference type="PROSITE" id="PS50222">
    <property type="entry name" value="EF_HAND_2"/>
    <property type="match status" value="2"/>
</dbReference>
<dbReference type="Pfam" id="PF13499">
    <property type="entry name" value="EF-hand_7"/>
    <property type="match status" value="1"/>
</dbReference>
<dbReference type="InterPro" id="IPR003299">
    <property type="entry name" value="Calflagin-bd"/>
</dbReference>
<feature type="domain" description="EF-hand" evidence="7">
    <location>
        <begin position="135"/>
        <end position="170"/>
    </location>
</feature>
<evidence type="ECO:0000256" key="3">
    <source>
        <dbReference type="ARBA" id="ARBA00022723"/>
    </source>
</evidence>
<comment type="function">
    <text evidence="1">May contribute to the rapid motility of the trypanosomes, playing a role either in flagellar structure or in calcium metabolism. Could alternate between a GDP-bound inactive form to a calcium/GTP-bound active form.</text>
</comment>
<dbReference type="PROSITE" id="PS00018">
    <property type="entry name" value="EF_HAND_1"/>
    <property type="match status" value="1"/>
</dbReference>
<dbReference type="InterPro" id="IPR002048">
    <property type="entry name" value="EF_hand_dom"/>
</dbReference>
<dbReference type="PRINTS" id="PR01362">
    <property type="entry name" value="CALFLAGIN"/>
</dbReference>
<organism evidence="8">
    <name type="scientific">Hanusia phi</name>
    <dbReference type="NCBI Taxonomy" id="3032"/>
    <lineage>
        <taxon>Eukaryota</taxon>
        <taxon>Cryptophyceae</taxon>
        <taxon>Pyrenomonadales</taxon>
        <taxon>Geminigeraceae</taxon>
        <taxon>Hanusia</taxon>
    </lineage>
</organism>
<keyword evidence="3" id="KW-0479">Metal-binding</keyword>
<evidence type="ECO:0000256" key="6">
    <source>
        <dbReference type="SAM" id="MobiDB-lite"/>
    </source>
</evidence>
<evidence type="ECO:0000256" key="1">
    <source>
        <dbReference type="ARBA" id="ARBA00002387"/>
    </source>
</evidence>
<evidence type="ECO:0000256" key="5">
    <source>
        <dbReference type="ARBA" id="ARBA00022837"/>
    </source>
</evidence>
<name>A0A7S0ERK8_9CRYP</name>
<accession>A0A7S0ERK8</accession>
<protein>
    <recommendedName>
        <fullName evidence="7">EF-hand domain-containing protein</fullName>
    </recommendedName>
</protein>
<dbReference type="Gene3D" id="1.10.238.10">
    <property type="entry name" value="EF-hand"/>
    <property type="match status" value="2"/>
</dbReference>
<dbReference type="SMART" id="SM00054">
    <property type="entry name" value="EFh"/>
    <property type="match status" value="3"/>
</dbReference>
<proteinExistence type="inferred from homology"/>